<name>A0A553RMW9_9TELE</name>
<evidence type="ECO:0000313" key="3">
    <source>
        <dbReference type="Proteomes" id="UP000316079"/>
    </source>
</evidence>
<feature type="domain" description="IQCH-like ATP-grasp" evidence="1">
    <location>
        <begin position="352"/>
        <end position="616"/>
    </location>
</feature>
<protein>
    <recommendedName>
        <fullName evidence="1">IQCH-like ATP-grasp domain-containing protein</fullName>
    </recommendedName>
</protein>
<dbReference type="Proteomes" id="UP000316079">
    <property type="component" value="Unassembled WGS sequence"/>
</dbReference>
<dbReference type="PANTHER" id="PTHR14465">
    <property type="entry name" value="IQ DOMAIN-CONTAINING PROTEIN H"/>
    <property type="match status" value="1"/>
</dbReference>
<gene>
    <name evidence="2" type="ORF">DNTS_030875</name>
</gene>
<dbReference type="Pfam" id="PF24923">
    <property type="entry name" value="ATP-grasp_IQCH"/>
    <property type="match status" value="1"/>
</dbReference>
<dbReference type="InterPro" id="IPR056855">
    <property type="entry name" value="ATP-grasp_IQCH"/>
</dbReference>
<proteinExistence type="predicted"/>
<keyword evidence="3" id="KW-1185">Reference proteome</keyword>
<reference evidence="2 3" key="1">
    <citation type="journal article" date="2019" name="Sci. Data">
        <title>Hybrid genome assembly and annotation of Danionella translucida.</title>
        <authorList>
            <person name="Kadobianskyi M."/>
            <person name="Schulze L."/>
            <person name="Schuelke M."/>
            <person name="Judkewitz B."/>
        </authorList>
    </citation>
    <scope>NUCLEOTIDE SEQUENCE [LARGE SCALE GENOMIC DNA]</scope>
    <source>
        <strain evidence="2 3">Bolton</strain>
    </source>
</reference>
<organism evidence="2 3">
    <name type="scientific">Danionella cerebrum</name>
    <dbReference type="NCBI Taxonomy" id="2873325"/>
    <lineage>
        <taxon>Eukaryota</taxon>
        <taxon>Metazoa</taxon>
        <taxon>Chordata</taxon>
        <taxon>Craniata</taxon>
        <taxon>Vertebrata</taxon>
        <taxon>Euteleostomi</taxon>
        <taxon>Actinopterygii</taxon>
        <taxon>Neopterygii</taxon>
        <taxon>Teleostei</taxon>
        <taxon>Ostariophysi</taxon>
        <taxon>Cypriniformes</taxon>
        <taxon>Danionidae</taxon>
        <taxon>Danioninae</taxon>
        <taxon>Danionella</taxon>
    </lineage>
</organism>
<dbReference type="PANTHER" id="PTHR14465:SF0">
    <property type="entry name" value="IQ DOMAIN-CONTAINING PROTEIN H"/>
    <property type="match status" value="1"/>
</dbReference>
<dbReference type="PROSITE" id="PS50096">
    <property type="entry name" value="IQ"/>
    <property type="match status" value="1"/>
</dbReference>
<accession>A0A553RMW9</accession>
<evidence type="ECO:0000313" key="2">
    <source>
        <dbReference type="EMBL" id="TRZ03520.1"/>
    </source>
</evidence>
<dbReference type="STRING" id="623744.A0A553RMW9"/>
<comment type="caution">
    <text evidence="2">The sequence shown here is derived from an EMBL/GenBank/DDBJ whole genome shotgun (WGS) entry which is preliminary data.</text>
</comment>
<evidence type="ECO:0000259" key="1">
    <source>
        <dbReference type="Pfam" id="PF24923"/>
    </source>
</evidence>
<dbReference type="AlphaFoldDB" id="A0A553RMW9"/>
<sequence>MCTMHVAPTVSKYPFSIVKGQLDLEAPDFSKFKKQYCLCWAGVLKPLERLQKILQEFAVPLAQVCGERLAAGVQSGELDWRGAWGRIAHVEKLLSLLENRDEVWDLMCQPGQRYKGSGGHQAAAVLIQSCWRRYSARTAYLVQLRSKKAVEKIARSLVKHIKWCRLQKRMEASRVRQLENFRNKAESLAAHWKRISSTKRTIIHMPSLGYSLHQRLSLRGFDVLQNTQMGRLCEIRDENVEIIYVSPVKLGEDVIQYYTRLLGLQTAIELGDASEAESHPTKRFTILIPEALEEFSCRNMCLASLLKYSPRTLRRIKNLIKGKQAYMVSGVTHIDDLAVAEELDVPLLGTEPALSQLYSTKSGGRRILSNAGVNLPPGKLDVYTLQQLHEGLAELMANHMEVHRWLFKIDSEVYGQGTAYFDVCHLKCHQWAQMEFSRIGTEQWRASKSQKSVMIKFLEEIPHLLKSYSQTVNTSCYPTWASFLKHFLQEGGVIEAFPPSDHVKYVSVDILLEPDGDVGLLSCADQLRGSSGVEARVCSVPQSSICPDMLLSICTRVAQACQQRYIMGHISLGLLSFMDPNSLEKQVWVVDLELGYSTQLAMTQLMLMMTRGKLDCCTASLDVPSPAKDIKHSIRRKNRAETRRFAVMSFQLLHTNLSLVYYSTFFLMCKAQGIGYDVKAKQGTVFALHDSRQRRTLSMLTISENLQGALLTFAHNLSVIHQEISAPNMQGTTNFKELIKDIEEVLGTIVQKQTTSQERREENTIDIVS</sequence>
<dbReference type="OrthoDB" id="2117703at2759"/>
<dbReference type="EMBL" id="SRMA01006822">
    <property type="protein sequence ID" value="TRZ03520.1"/>
    <property type="molecule type" value="Genomic_DNA"/>
</dbReference>
<dbReference type="InterPro" id="IPR038752">
    <property type="entry name" value="IQCH"/>
</dbReference>